<evidence type="ECO:0000256" key="1">
    <source>
        <dbReference type="ARBA" id="ARBA00009861"/>
    </source>
</evidence>
<dbReference type="AlphaFoldDB" id="A0A9Q1MPJ3"/>
<evidence type="ECO:0000313" key="5">
    <source>
        <dbReference type="Proteomes" id="UP001152561"/>
    </source>
</evidence>
<dbReference type="PANTHER" id="PTHR31623:SF38">
    <property type="entry name" value="ACYLTRANSFERASE PUN1"/>
    <property type="match status" value="1"/>
</dbReference>
<gene>
    <name evidence="4" type="ORF">K7X08_008013</name>
</gene>
<sequence>MDALQLLLVSPSSLVSVREKFVIKPSSLTPSTLRYHKLSLVDQSLSNMYIPFAFFYPKKQTDDAITSMKNSELSHIAHLLQRSLSQTLVSYYPYAGRLRDNATVDCNDMGAEFLSVKIKCPMSGILNHPHPNAESIVFPKGLPWKNNYEGGNLLVVQISQFDCGGITVSACLSYKIGDGCSVINFLTYWARATRDHATDLVLPSPRFVGDSVFISPQNGPLVAPVIESNVNECVQKRFSFPSTKLDTLRAKVIAQSGVQNPTRAEIVSALLFKCATKAASKLSCGSVRPSKLVHYLNVRTMIKPRLPRSAIGNLLSVFSIEATNEEEIELSCLVRNLRKGVELAYKKDQVEQNELVLEIVESMRNGKLPYETDEYDMYFCSNLCKFPWYSVDFGWGKPERVSLPNGPFKKMFFLKDYQTGQGLEVHVMLQKQQMSAFECDEELLEFASVPSLY</sequence>
<comment type="caution">
    <text evidence="4">The sequence shown here is derived from an EMBL/GenBank/DDBJ whole genome shotgun (WGS) entry which is preliminary data.</text>
</comment>
<keyword evidence="5" id="KW-1185">Reference proteome</keyword>
<dbReference type="Pfam" id="PF02458">
    <property type="entry name" value="Transferase"/>
    <property type="match status" value="1"/>
</dbReference>
<comment type="similarity">
    <text evidence="1">Belongs to the plant acyltransferase family.</text>
</comment>
<protein>
    <recommendedName>
        <fullName evidence="6">Acylsugar acyltransferase 3-like</fullName>
    </recommendedName>
</protein>
<evidence type="ECO:0008006" key="6">
    <source>
        <dbReference type="Google" id="ProtNLM"/>
    </source>
</evidence>
<dbReference type="InterPro" id="IPR023213">
    <property type="entry name" value="CAT-like_dom_sf"/>
</dbReference>
<dbReference type="EMBL" id="JAJAGQ010000004">
    <property type="protein sequence ID" value="KAJ8565437.1"/>
    <property type="molecule type" value="Genomic_DNA"/>
</dbReference>
<proteinExistence type="inferred from homology"/>
<dbReference type="GO" id="GO:0016746">
    <property type="term" value="F:acyltransferase activity"/>
    <property type="evidence" value="ECO:0007669"/>
    <property type="project" value="UniProtKB-KW"/>
</dbReference>
<reference evidence="5" key="1">
    <citation type="journal article" date="2023" name="Proc. Natl. Acad. Sci. U.S.A.">
        <title>Genomic and structural basis for evolution of tropane alkaloid biosynthesis.</title>
        <authorList>
            <person name="Wanga Y.-J."/>
            <person name="Taina T."/>
            <person name="Yua J.-Y."/>
            <person name="Lia J."/>
            <person name="Xua B."/>
            <person name="Chenc J."/>
            <person name="D'Auriad J.C."/>
            <person name="Huanga J.-P."/>
            <person name="Huanga S.-X."/>
        </authorList>
    </citation>
    <scope>NUCLEOTIDE SEQUENCE [LARGE SCALE GENOMIC DNA]</scope>
    <source>
        <strain evidence="5">cv. KIB-2019</strain>
    </source>
</reference>
<dbReference type="OrthoDB" id="1932220at2759"/>
<evidence type="ECO:0000256" key="2">
    <source>
        <dbReference type="ARBA" id="ARBA00022679"/>
    </source>
</evidence>
<accession>A0A9Q1MPJ3</accession>
<dbReference type="PANTHER" id="PTHR31623">
    <property type="entry name" value="F21J9.9"/>
    <property type="match status" value="1"/>
</dbReference>
<evidence type="ECO:0000256" key="3">
    <source>
        <dbReference type="ARBA" id="ARBA00023315"/>
    </source>
</evidence>
<dbReference type="Proteomes" id="UP001152561">
    <property type="component" value="Unassembled WGS sequence"/>
</dbReference>
<name>A0A9Q1MPJ3_9SOLA</name>
<evidence type="ECO:0000313" key="4">
    <source>
        <dbReference type="EMBL" id="KAJ8565437.1"/>
    </source>
</evidence>
<keyword evidence="2" id="KW-0808">Transferase</keyword>
<keyword evidence="3" id="KW-0012">Acyltransferase</keyword>
<organism evidence="4 5">
    <name type="scientific">Anisodus acutangulus</name>
    <dbReference type="NCBI Taxonomy" id="402998"/>
    <lineage>
        <taxon>Eukaryota</taxon>
        <taxon>Viridiplantae</taxon>
        <taxon>Streptophyta</taxon>
        <taxon>Embryophyta</taxon>
        <taxon>Tracheophyta</taxon>
        <taxon>Spermatophyta</taxon>
        <taxon>Magnoliopsida</taxon>
        <taxon>eudicotyledons</taxon>
        <taxon>Gunneridae</taxon>
        <taxon>Pentapetalae</taxon>
        <taxon>asterids</taxon>
        <taxon>lamiids</taxon>
        <taxon>Solanales</taxon>
        <taxon>Solanaceae</taxon>
        <taxon>Solanoideae</taxon>
        <taxon>Hyoscyameae</taxon>
        <taxon>Anisodus</taxon>
    </lineage>
</organism>
<dbReference type="Gene3D" id="3.30.559.10">
    <property type="entry name" value="Chloramphenicol acetyltransferase-like domain"/>
    <property type="match status" value="2"/>
</dbReference>